<comment type="caution">
    <text evidence="4">The sequence shown here is derived from an EMBL/GenBank/DDBJ whole genome shotgun (WGS) entry which is preliminary data.</text>
</comment>
<feature type="transmembrane region" description="Helical" evidence="2">
    <location>
        <begin position="119"/>
        <end position="144"/>
    </location>
</feature>
<dbReference type="PANTHER" id="PTHR40465:SF1">
    <property type="entry name" value="DUF6534 DOMAIN-CONTAINING PROTEIN"/>
    <property type="match status" value="1"/>
</dbReference>
<feature type="transmembrane region" description="Helical" evidence="2">
    <location>
        <begin position="273"/>
        <end position="295"/>
    </location>
</feature>
<organism evidence="4 5">
    <name type="scientific">Lactarius akahatsu</name>
    <dbReference type="NCBI Taxonomy" id="416441"/>
    <lineage>
        <taxon>Eukaryota</taxon>
        <taxon>Fungi</taxon>
        <taxon>Dikarya</taxon>
        <taxon>Basidiomycota</taxon>
        <taxon>Agaricomycotina</taxon>
        <taxon>Agaricomycetes</taxon>
        <taxon>Russulales</taxon>
        <taxon>Russulaceae</taxon>
        <taxon>Lactarius</taxon>
    </lineage>
</organism>
<protein>
    <recommendedName>
        <fullName evidence="3">DUF6534 domain-containing protein</fullName>
    </recommendedName>
</protein>
<name>A0AAD4QBI4_9AGAM</name>
<reference evidence="4" key="1">
    <citation type="submission" date="2022-01" db="EMBL/GenBank/DDBJ databases">
        <title>Comparative genomics reveals a dynamic genome evolution in the ectomycorrhizal milk-cap (Lactarius) mushrooms.</title>
        <authorList>
            <consortium name="DOE Joint Genome Institute"/>
            <person name="Lebreton A."/>
            <person name="Tang N."/>
            <person name="Kuo A."/>
            <person name="LaButti K."/>
            <person name="Drula E."/>
            <person name="Barry K."/>
            <person name="Clum A."/>
            <person name="Lipzen A."/>
            <person name="Mousain D."/>
            <person name="Ng V."/>
            <person name="Wang R."/>
            <person name="Wang X."/>
            <person name="Dai Y."/>
            <person name="Henrissat B."/>
            <person name="Grigoriev I.V."/>
            <person name="Guerin-Laguette A."/>
            <person name="Yu F."/>
            <person name="Martin F.M."/>
        </authorList>
    </citation>
    <scope>NUCLEOTIDE SEQUENCE</scope>
    <source>
        <strain evidence="4">QP</strain>
    </source>
</reference>
<feature type="transmembrane region" description="Helical" evidence="2">
    <location>
        <begin position="229"/>
        <end position="253"/>
    </location>
</feature>
<feature type="region of interest" description="Disordered" evidence="1">
    <location>
        <begin position="45"/>
        <end position="68"/>
    </location>
</feature>
<proteinExistence type="predicted"/>
<sequence>MSQDIIRPGCSVQARWSTQLARQRYRVLRATSRSPFSNLLKAALPKDTQPSFPPRAKSVDPRSSLPETPHTMSELLHIKTTLGAILLGCMLSTALSGMTIVQTFLYFRLYPKDPTRIKLMVMGIFLLDVTHAALMCASTWNYLILNFRNEEIADRIPITIGLTVALTATITFLVQLFFSHRVFRLSRGNWFITAPLVTLSCVRLGAALVSTTEMGKLRSYHLFVENFGYVFTLGLSTACTVDIGITVAMCYFLQTSRTGFGEMDHIIDTIMLYTFNTGALTCVTTVVSMICWLTMPRNLIFLGLHFAISKLYANSLLATLNGRRSLRKRKLGPIGASHALPVLFSCDTCARSRARFQSSLSPTSEMDPSRLEISIEKTIRCDVDEEDPRGDRPGADQTG</sequence>
<evidence type="ECO:0000259" key="3">
    <source>
        <dbReference type="Pfam" id="PF20152"/>
    </source>
</evidence>
<keyword evidence="2" id="KW-0812">Transmembrane</keyword>
<keyword evidence="5" id="KW-1185">Reference proteome</keyword>
<dbReference type="InterPro" id="IPR045339">
    <property type="entry name" value="DUF6534"/>
</dbReference>
<dbReference type="AlphaFoldDB" id="A0AAD4QBI4"/>
<feature type="transmembrane region" description="Helical" evidence="2">
    <location>
        <begin position="156"/>
        <end position="178"/>
    </location>
</feature>
<keyword evidence="2" id="KW-0472">Membrane</keyword>
<dbReference type="EMBL" id="JAKELL010000020">
    <property type="protein sequence ID" value="KAH8992993.1"/>
    <property type="molecule type" value="Genomic_DNA"/>
</dbReference>
<gene>
    <name evidence="4" type="ORF">EDB92DRAFT_521599</name>
</gene>
<feature type="transmembrane region" description="Helical" evidence="2">
    <location>
        <begin position="82"/>
        <end position="107"/>
    </location>
</feature>
<dbReference type="PANTHER" id="PTHR40465">
    <property type="entry name" value="CHROMOSOME 1, WHOLE GENOME SHOTGUN SEQUENCE"/>
    <property type="match status" value="1"/>
</dbReference>
<dbReference type="Pfam" id="PF20152">
    <property type="entry name" value="DUF6534"/>
    <property type="match status" value="1"/>
</dbReference>
<feature type="domain" description="DUF6534" evidence="3">
    <location>
        <begin position="239"/>
        <end position="325"/>
    </location>
</feature>
<feature type="transmembrane region" description="Helical" evidence="2">
    <location>
        <begin position="301"/>
        <end position="320"/>
    </location>
</feature>
<evidence type="ECO:0000313" key="4">
    <source>
        <dbReference type="EMBL" id="KAH8992993.1"/>
    </source>
</evidence>
<accession>A0AAD4QBI4</accession>
<dbReference type="Proteomes" id="UP001201163">
    <property type="component" value="Unassembled WGS sequence"/>
</dbReference>
<evidence type="ECO:0000313" key="5">
    <source>
        <dbReference type="Proteomes" id="UP001201163"/>
    </source>
</evidence>
<keyword evidence="2" id="KW-1133">Transmembrane helix</keyword>
<feature type="transmembrane region" description="Helical" evidence="2">
    <location>
        <begin position="190"/>
        <end position="209"/>
    </location>
</feature>
<evidence type="ECO:0000256" key="1">
    <source>
        <dbReference type="SAM" id="MobiDB-lite"/>
    </source>
</evidence>
<evidence type="ECO:0000256" key="2">
    <source>
        <dbReference type="SAM" id="Phobius"/>
    </source>
</evidence>